<dbReference type="EMBL" id="JACGCM010001237">
    <property type="protein sequence ID" value="KAF6158087.1"/>
    <property type="molecule type" value="Genomic_DNA"/>
</dbReference>
<gene>
    <name evidence="2" type="ORF">GIB67_014881</name>
</gene>
<evidence type="ECO:0000313" key="3">
    <source>
        <dbReference type="Proteomes" id="UP000541444"/>
    </source>
</evidence>
<accession>A0A7J7MTD5</accession>
<dbReference type="AlphaFoldDB" id="A0A7J7MTD5"/>
<keyword evidence="1" id="KW-0472">Membrane</keyword>
<dbReference type="OrthoDB" id="1878647at2759"/>
<reference evidence="2 3" key="1">
    <citation type="journal article" date="2020" name="IScience">
        <title>Genome Sequencing of the Endangered Kingdonia uniflora (Circaeasteraceae, Ranunculales) Reveals Potential Mechanisms of Evolutionary Specialization.</title>
        <authorList>
            <person name="Sun Y."/>
            <person name="Deng T."/>
            <person name="Zhang A."/>
            <person name="Moore M.J."/>
            <person name="Landis J.B."/>
            <person name="Lin N."/>
            <person name="Zhang H."/>
            <person name="Zhang X."/>
            <person name="Huang J."/>
            <person name="Zhang X."/>
            <person name="Sun H."/>
            <person name="Wang H."/>
        </authorList>
    </citation>
    <scope>NUCLEOTIDE SEQUENCE [LARGE SCALE GENOMIC DNA]</scope>
    <source>
        <strain evidence="2">TB1705</strain>
        <tissue evidence="2">Leaf</tissue>
    </source>
</reference>
<feature type="transmembrane region" description="Helical" evidence="1">
    <location>
        <begin position="12"/>
        <end position="34"/>
    </location>
</feature>
<evidence type="ECO:0000313" key="2">
    <source>
        <dbReference type="EMBL" id="KAF6158087.1"/>
    </source>
</evidence>
<evidence type="ECO:0000256" key="1">
    <source>
        <dbReference type="SAM" id="Phobius"/>
    </source>
</evidence>
<proteinExistence type="predicted"/>
<organism evidence="2 3">
    <name type="scientific">Kingdonia uniflora</name>
    <dbReference type="NCBI Taxonomy" id="39325"/>
    <lineage>
        <taxon>Eukaryota</taxon>
        <taxon>Viridiplantae</taxon>
        <taxon>Streptophyta</taxon>
        <taxon>Embryophyta</taxon>
        <taxon>Tracheophyta</taxon>
        <taxon>Spermatophyta</taxon>
        <taxon>Magnoliopsida</taxon>
        <taxon>Ranunculales</taxon>
        <taxon>Circaeasteraceae</taxon>
        <taxon>Kingdonia</taxon>
    </lineage>
</organism>
<sequence>MVEDGREGDWECGVCVYLSCFLATCCVGCVLVVGNGSIGCSNNNYVSRDLCKKCGEPKEIAAMPALGMPEASLPTYSHYFAKAQGTMGVRINLLYIREQCFSNRQICHCLKDKEGLGFNDMSLRFEKLEISYWFDRFGALATAEENGVYYSRTDSDNEICYGDGRWESSMTIVGNIIVIKCKKCNASMLSTTPSAANPSAKHMISSKSGMSSKADNLLFFLLPETHGTKRLASDEFITEWDNKWLNAGDISHHFWLMEQSDWRKMNLLRNGITRG</sequence>
<comment type="caution">
    <text evidence="2">The sequence shown here is derived from an EMBL/GenBank/DDBJ whole genome shotgun (WGS) entry which is preliminary data.</text>
</comment>
<dbReference type="Proteomes" id="UP000541444">
    <property type="component" value="Unassembled WGS sequence"/>
</dbReference>
<name>A0A7J7MTD5_9MAGN</name>
<keyword evidence="1" id="KW-0812">Transmembrane</keyword>
<protein>
    <submittedName>
        <fullName evidence="2">Uncharacterized protein</fullName>
    </submittedName>
</protein>
<keyword evidence="3" id="KW-1185">Reference proteome</keyword>
<keyword evidence="1" id="KW-1133">Transmembrane helix</keyword>